<keyword evidence="2" id="KW-0963">Cytoplasm</keyword>
<proteinExistence type="predicted"/>
<evidence type="ECO:0000256" key="2">
    <source>
        <dbReference type="ARBA" id="ARBA00022490"/>
    </source>
</evidence>
<protein>
    <submittedName>
        <fullName evidence="6">NusA-like transcription termination signal-binding factor</fullName>
    </submittedName>
</protein>
<keyword evidence="3" id="KW-0694">RNA-binding</keyword>
<evidence type="ECO:0000313" key="6">
    <source>
        <dbReference type="EMBL" id="MBE5727964.1"/>
    </source>
</evidence>
<evidence type="ECO:0000256" key="5">
    <source>
        <dbReference type="ARBA" id="ARBA00023163"/>
    </source>
</evidence>
<dbReference type="NCBIfam" id="TIGR01952">
    <property type="entry name" value="nusA_arch"/>
    <property type="match status" value="1"/>
</dbReference>
<accession>A0A8T3UYT5</accession>
<evidence type="ECO:0000256" key="3">
    <source>
        <dbReference type="ARBA" id="ARBA00022884"/>
    </source>
</evidence>
<keyword evidence="4" id="KW-0805">Transcription regulation</keyword>
<dbReference type="InterPro" id="IPR009019">
    <property type="entry name" value="KH_sf_prok-type"/>
</dbReference>
<evidence type="ECO:0000256" key="4">
    <source>
        <dbReference type="ARBA" id="ARBA00023015"/>
    </source>
</evidence>
<dbReference type="InterPro" id="IPR015946">
    <property type="entry name" value="KH_dom-like_a/b"/>
</dbReference>
<keyword evidence="1" id="KW-0806">Transcription termination</keyword>
<dbReference type="InterPro" id="IPR010212">
    <property type="entry name" value="NusA_arc"/>
</dbReference>
<dbReference type="Gene3D" id="3.30.300.20">
    <property type="match status" value="1"/>
</dbReference>
<dbReference type="EMBL" id="JADFAQ010000014">
    <property type="protein sequence ID" value="MBE5727964.1"/>
    <property type="molecule type" value="Genomic_DNA"/>
</dbReference>
<dbReference type="Proteomes" id="UP000763484">
    <property type="component" value="Unassembled WGS sequence"/>
</dbReference>
<dbReference type="GO" id="GO:0003723">
    <property type="term" value="F:RNA binding"/>
    <property type="evidence" value="ECO:0007669"/>
    <property type="project" value="UniProtKB-KW"/>
</dbReference>
<sequence length="134" mass="14865">MHIKFDSDTLSLITLFSNSTGVIPKDCINLGDKVIFTVPMGEAAISIGRNGETVKLIQKLIGKDITIVEYSDDPVKLLENLLKPIKLVSGYIAIDSNKHKTLEATTASNLNGKKIKLIKFLMERYFNISNINIK</sequence>
<evidence type="ECO:0000313" key="7">
    <source>
        <dbReference type="Proteomes" id="UP000763484"/>
    </source>
</evidence>
<gene>
    <name evidence="6" type="ORF">IHE50_00925</name>
</gene>
<evidence type="ECO:0000256" key="1">
    <source>
        <dbReference type="ARBA" id="ARBA00022472"/>
    </source>
</evidence>
<name>A0A8T3UYT5_9ARCH</name>
<dbReference type="AlphaFoldDB" id="A0A8T3UYT5"/>
<reference evidence="6 7" key="1">
    <citation type="submission" date="2020-09" db="EMBL/GenBank/DDBJ databases">
        <title>Genomic characterization of a novel Parvarchaeota family in acid mine drainage sediments.</title>
        <authorList>
            <person name="Luo Z.-H."/>
        </authorList>
    </citation>
    <scope>NUCLEOTIDE SEQUENCE [LARGE SCALE GENOMIC DNA]</scope>
    <source>
        <strain evidence="6">TL1-5_bins.178</strain>
    </source>
</reference>
<organism evidence="6 7">
    <name type="scientific">Candidatus Acidifodinimicrobium mancum</name>
    <dbReference type="NCBI Taxonomy" id="2898728"/>
    <lineage>
        <taxon>Archaea</taxon>
        <taxon>Candidatus Parvarchaeota</taxon>
        <taxon>Candidatus Acidifodinimicrobiaceae</taxon>
        <taxon>Candidatus Acidifodinimicrobium</taxon>
    </lineage>
</organism>
<dbReference type="GO" id="GO:0006353">
    <property type="term" value="P:DNA-templated transcription termination"/>
    <property type="evidence" value="ECO:0007669"/>
    <property type="project" value="UniProtKB-KW"/>
</dbReference>
<keyword evidence="5" id="KW-0804">Transcription</keyword>
<dbReference type="SUPFAM" id="SSF54814">
    <property type="entry name" value="Prokaryotic type KH domain (KH-domain type II)"/>
    <property type="match status" value="1"/>
</dbReference>
<comment type="caution">
    <text evidence="6">The sequence shown here is derived from an EMBL/GenBank/DDBJ whole genome shotgun (WGS) entry which is preliminary data.</text>
</comment>